<feature type="chain" id="PRO_5038345862" description="SCP domain-containing protein" evidence="2">
    <location>
        <begin position="20"/>
        <end position="278"/>
    </location>
</feature>
<gene>
    <name evidence="4" type="ORF">N780_14555</name>
</gene>
<keyword evidence="2" id="KW-0732">Signal</keyword>
<proteinExistence type="predicted"/>
<dbReference type="NCBIfam" id="TIGR02909">
    <property type="entry name" value="spore_YkwD"/>
    <property type="match status" value="1"/>
</dbReference>
<dbReference type="Proteomes" id="UP000030153">
    <property type="component" value="Unassembled WGS sequence"/>
</dbReference>
<evidence type="ECO:0000256" key="2">
    <source>
        <dbReference type="SAM" id="SignalP"/>
    </source>
</evidence>
<evidence type="ECO:0000313" key="4">
    <source>
        <dbReference type="EMBL" id="KGP92602.1"/>
    </source>
</evidence>
<dbReference type="PROSITE" id="PS51257">
    <property type="entry name" value="PROKAR_LIPOPROTEIN"/>
    <property type="match status" value="1"/>
</dbReference>
<dbReference type="RefSeq" id="WP_036780320.1">
    <property type="nucleotide sequence ID" value="NZ_AVBG01000002.1"/>
</dbReference>
<name>A0A0A2UWC3_9BACI</name>
<feature type="compositionally biased region" description="Low complexity" evidence="1">
    <location>
        <begin position="120"/>
        <end position="141"/>
    </location>
</feature>
<evidence type="ECO:0000259" key="3">
    <source>
        <dbReference type="Pfam" id="PF00188"/>
    </source>
</evidence>
<reference evidence="4 5" key="1">
    <citation type="submission" date="2013-08" db="EMBL/GenBank/DDBJ databases">
        <title>Genome of Pontibacillus chungwhensis.</title>
        <authorList>
            <person name="Wang Q."/>
            <person name="Wang G."/>
        </authorList>
    </citation>
    <scope>NUCLEOTIDE SEQUENCE [LARGE SCALE GENOMIC DNA]</scope>
    <source>
        <strain evidence="4 5">BH030062</strain>
    </source>
</reference>
<dbReference type="Gene3D" id="3.40.33.10">
    <property type="entry name" value="CAP"/>
    <property type="match status" value="1"/>
</dbReference>
<dbReference type="OrthoDB" id="2691228at2"/>
<keyword evidence="5" id="KW-1185">Reference proteome</keyword>
<feature type="signal peptide" evidence="2">
    <location>
        <begin position="1"/>
        <end position="19"/>
    </location>
</feature>
<organism evidence="4 5">
    <name type="scientific">Pontibacillus chungwhensis BH030062</name>
    <dbReference type="NCBI Taxonomy" id="1385513"/>
    <lineage>
        <taxon>Bacteria</taxon>
        <taxon>Bacillati</taxon>
        <taxon>Bacillota</taxon>
        <taxon>Bacilli</taxon>
        <taxon>Bacillales</taxon>
        <taxon>Bacillaceae</taxon>
        <taxon>Pontibacillus</taxon>
    </lineage>
</organism>
<feature type="region of interest" description="Disordered" evidence="1">
    <location>
        <begin position="104"/>
        <end position="152"/>
    </location>
</feature>
<dbReference type="PANTHER" id="PTHR31157">
    <property type="entry name" value="SCP DOMAIN-CONTAINING PROTEIN"/>
    <property type="match status" value="1"/>
</dbReference>
<sequence length="278" mass="31358">MQKKFVYALTAVLSLGVLGACNNTDNEESLNDANNSNVERLTFENQGNGDSYSANDGNGRFNVEGEMRQYTIPGGDMNGMRENVEKFVPDQFEQYMQDGEKRREYRQGKGDGNGQTQYSQPDQNQTPNQNNQTQQQKQQAQEQKEQADKADSEFKAKVVELTNKERKKQGLPALKADAELRGVAQKKSEDMVKNDYFSHNSPRYGSPFEMMQNFGVDYKTAAENIAAGQQTPEKVVQQWMNSAGHRKNILNKNVTHIGIGIAEGGEMGIYWTQMFIQK</sequence>
<dbReference type="InterPro" id="IPR035940">
    <property type="entry name" value="CAP_sf"/>
</dbReference>
<dbReference type="PANTHER" id="PTHR31157:SF1">
    <property type="entry name" value="SCP DOMAIN-CONTAINING PROTEIN"/>
    <property type="match status" value="1"/>
</dbReference>
<dbReference type="eggNOG" id="COG2340">
    <property type="taxonomic scope" value="Bacteria"/>
</dbReference>
<evidence type="ECO:0000256" key="1">
    <source>
        <dbReference type="SAM" id="MobiDB-lite"/>
    </source>
</evidence>
<dbReference type="InterPro" id="IPR014258">
    <property type="entry name" value="CAP_domain_YkwD-like"/>
</dbReference>
<dbReference type="SUPFAM" id="SSF55797">
    <property type="entry name" value="PR-1-like"/>
    <property type="match status" value="1"/>
</dbReference>
<feature type="domain" description="SCP" evidence="3">
    <location>
        <begin position="160"/>
        <end position="275"/>
    </location>
</feature>
<dbReference type="EMBL" id="AVBG01000002">
    <property type="protein sequence ID" value="KGP92602.1"/>
    <property type="molecule type" value="Genomic_DNA"/>
</dbReference>
<dbReference type="AlphaFoldDB" id="A0A0A2UWC3"/>
<protein>
    <recommendedName>
        <fullName evidence="3">SCP domain-containing protein</fullName>
    </recommendedName>
</protein>
<dbReference type="CDD" id="cd05379">
    <property type="entry name" value="CAP_bacterial"/>
    <property type="match status" value="1"/>
</dbReference>
<comment type="caution">
    <text evidence="4">The sequence shown here is derived from an EMBL/GenBank/DDBJ whole genome shotgun (WGS) entry which is preliminary data.</text>
</comment>
<dbReference type="Pfam" id="PF00188">
    <property type="entry name" value="CAP"/>
    <property type="match status" value="1"/>
</dbReference>
<accession>A0A0A2UWC3</accession>
<feature type="compositionally biased region" description="Basic and acidic residues" evidence="1">
    <location>
        <begin position="142"/>
        <end position="152"/>
    </location>
</feature>
<evidence type="ECO:0000313" key="5">
    <source>
        <dbReference type="Proteomes" id="UP000030153"/>
    </source>
</evidence>
<dbReference type="STRING" id="1385513.N780_14555"/>
<dbReference type="InterPro" id="IPR014044">
    <property type="entry name" value="CAP_dom"/>
</dbReference>